<name>A0ABQ9LJ08_HEVBR</name>
<feature type="compositionally biased region" description="Pro residues" evidence="1">
    <location>
        <begin position="89"/>
        <end position="99"/>
    </location>
</feature>
<organism evidence="2 3">
    <name type="scientific">Hevea brasiliensis</name>
    <name type="common">Para rubber tree</name>
    <name type="synonym">Siphonia brasiliensis</name>
    <dbReference type="NCBI Taxonomy" id="3981"/>
    <lineage>
        <taxon>Eukaryota</taxon>
        <taxon>Viridiplantae</taxon>
        <taxon>Streptophyta</taxon>
        <taxon>Embryophyta</taxon>
        <taxon>Tracheophyta</taxon>
        <taxon>Spermatophyta</taxon>
        <taxon>Magnoliopsida</taxon>
        <taxon>eudicotyledons</taxon>
        <taxon>Gunneridae</taxon>
        <taxon>Pentapetalae</taxon>
        <taxon>rosids</taxon>
        <taxon>fabids</taxon>
        <taxon>Malpighiales</taxon>
        <taxon>Euphorbiaceae</taxon>
        <taxon>Crotonoideae</taxon>
        <taxon>Micrandreae</taxon>
        <taxon>Hevea</taxon>
    </lineage>
</organism>
<feature type="compositionally biased region" description="Basic and acidic residues" evidence="1">
    <location>
        <begin position="75"/>
        <end position="84"/>
    </location>
</feature>
<dbReference type="EMBL" id="JARPOI010000012">
    <property type="protein sequence ID" value="KAJ9166915.1"/>
    <property type="molecule type" value="Genomic_DNA"/>
</dbReference>
<evidence type="ECO:0000256" key="1">
    <source>
        <dbReference type="SAM" id="MobiDB-lite"/>
    </source>
</evidence>
<dbReference type="Proteomes" id="UP001174677">
    <property type="component" value="Chromosome 12"/>
</dbReference>
<sequence length="105" mass="11732">MAIASALSTPVSYFSYGHHRLRFVTGTSKIDQNICISMGICKKVDNKCHLVDAKGNTIPRRDEAREGPGETSQPQEERQERMFEESPVQVPPYTPPPTDPVLAYL</sequence>
<reference evidence="2 3" key="1">
    <citation type="journal article" date="2023" name="Plant Biotechnol. J.">
        <title>Chromosome-level wild Hevea brasiliensis genome provides new tools for genomic-assisted breeding and valuable loci to elevate rubber yield.</title>
        <authorList>
            <person name="Cheng H."/>
            <person name="Song X."/>
            <person name="Hu Y."/>
            <person name="Wu T."/>
            <person name="Yang Q."/>
            <person name="An Z."/>
            <person name="Feng S."/>
            <person name="Deng Z."/>
            <person name="Wu W."/>
            <person name="Zeng X."/>
            <person name="Tu M."/>
            <person name="Wang X."/>
            <person name="Huang H."/>
        </authorList>
    </citation>
    <scope>NUCLEOTIDE SEQUENCE [LARGE SCALE GENOMIC DNA]</scope>
    <source>
        <strain evidence="2">MT/VB/25A 57/8</strain>
    </source>
</reference>
<evidence type="ECO:0000313" key="2">
    <source>
        <dbReference type="EMBL" id="KAJ9166915.1"/>
    </source>
</evidence>
<protein>
    <submittedName>
        <fullName evidence="2">Uncharacterized protein</fullName>
    </submittedName>
</protein>
<feature type="compositionally biased region" description="Basic and acidic residues" evidence="1">
    <location>
        <begin position="59"/>
        <end position="68"/>
    </location>
</feature>
<comment type="caution">
    <text evidence="2">The sequence shown here is derived from an EMBL/GenBank/DDBJ whole genome shotgun (WGS) entry which is preliminary data.</text>
</comment>
<proteinExistence type="predicted"/>
<feature type="region of interest" description="Disordered" evidence="1">
    <location>
        <begin position="54"/>
        <end position="105"/>
    </location>
</feature>
<gene>
    <name evidence="2" type="ORF">P3X46_021604</name>
</gene>
<keyword evidence="3" id="KW-1185">Reference proteome</keyword>
<accession>A0ABQ9LJ08</accession>
<evidence type="ECO:0000313" key="3">
    <source>
        <dbReference type="Proteomes" id="UP001174677"/>
    </source>
</evidence>